<protein>
    <submittedName>
        <fullName evidence="1">Uncharacterized protein</fullName>
    </submittedName>
</protein>
<gene>
    <name evidence="1" type="ORF">ACFQS1_02730</name>
</gene>
<keyword evidence="2" id="KW-1185">Reference proteome</keyword>
<dbReference type="Proteomes" id="UP001596548">
    <property type="component" value="Unassembled WGS sequence"/>
</dbReference>
<dbReference type="RefSeq" id="WP_378964316.1">
    <property type="nucleotide sequence ID" value="NZ_JBHTBJ010000001.1"/>
</dbReference>
<sequence>MSDSLDYYLLTDPAGVLVEEFTRDADGATTGLKAAIWSVAGPRWRAAASFGLLMRTDKAQLARATPVARAAAADAFRQFGGGDLPAEDELRAELTDFAPLASAPPLRLGPSRDANRHYRVLFAKDPRPEPPADLASGSRRIGADAYSWKLRRVGNGIGWALDVTAGLAGPPGTVEPLLRELTAALRAHGLIPVTTERFS</sequence>
<comment type="caution">
    <text evidence="1">The sequence shown here is derived from an EMBL/GenBank/DDBJ whole genome shotgun (WGS) entry which is preliminary data.</text>
</comment>
<evidence type="ECO:0000313" key="1">
    <source>
        <dbReference type="EMBL" id="MFC7272884.1"/>
    </source>
</evidence>
<evidence type="ECO:0000313" key="2">
    <source>
        <dbReference type="Proteomes" id="UP001596548"/>
    </source>
</evidence>
<dbReference type="EMBL" id="JBHTBJ010000001">
    <property type="protein sequence ID" value="MFC7272884.1"/>
    <property type="molecule type" value="Genomic_DNA"/>
</dbReference>
<proteinExistence type="predicted"/>
<accession>A0ABW2HIY4</accession>
<organism evidence="1 2">
    <name type="scientific">Paractinoplanes rhizophilus</name>
    <dbReference type="NCBI Taxonomy" id="1416877"/>
    <lineage>
        <taxon>Bacteria</taxon>
        <taxon>Bacillati</taxon>
        <taxon>Actinomycetota</taxon>
        <taxon>Actinomycetes</taxon>
        <taxon>Micromonosporales</taxon>
        <taxon>Micromonosporaceae</taxon>
        <taxon>Paractinoplanes</taxon>
    </lineage>
</organism>
<name>A0ABW2HIY4_9ACTN</name>
<reference evidence="2" key="1">
    <citation type="journal article" date="2019" name="Int. J. Syst. Evol. Microbiol.">
        <title>The Global Catalogue of Microorganisms (GCM) 10K type strain sequencing project: providing services to taxonomists for standard genome sequencing and annotation.</title>
        <authorList>
            <consortium name="The Broad Institute Genomics Platform"/>
            <consortium name="The Broad Institute Genome Sequencing Center for Infectious Disease"/>
            <person name="Wu L."/>
            <person name="Ma J."/>
        </authorList>
    </citation>
    <scope>NUCLEOTIDE SEQUENCE [LARGE SCALE GENOMIC DNA]</scope>
    <source>
        <strain evidence="2">XZYJT-10</strain>
    </source>
</reference>